<sequence>MNISLHHNSGQFIIARLLEGGLDFEVRDGSVFGNVPIYNYVDMPRLIDDNNKQRLDVFIFRPLKQLQEGDFIQGQQVELLIPNN</sequence>
<evidence type="ECO:0000313" key="2">
    <source>
        <dbReference type="Proteomes" id="UP000618754"/>
    </source>
</evidence>
<dbReference type="Proteomes" id="UP000618754">
    <property type="component" value="Unassembled WGS sequence"/>
</dbReference>
<name>A0ABR7X3R9_9SPHI</name>
<proteinExistence type="predicted"/>
<organism evidence="1 2">
    <name type="scientific">Mucilaginibacter rigui</name>
    <dbReference type="NCBI Taxonomy" id="534635"/>
    <lineage>
        <taxon>Bacteria</taxon>
        <taxon>Pseudomonadati</taxon>
        <taxon>Bacteroidota</taxon>
        <taxon>Sphingobacteriia</taxon>
        <taxon>Sphingobacteriales</taxon>
        <taxon>Sphingobacteriaceae</taxon>
        <taxon>Mucilaginibacter</taxon>
    </lineage>
</organism>
<dbReference type="EMBL" id="JACWMW010000001">
    <property type="protein sequence ID" value="MBD1384240.1"/>
    <property type="molecule type" value="Genomic_DNA"/>
</dbReference>
<evidence type="ECO:0000313" key="1">
    <source>
        <dbReference type="EMBL" id="MBD1384240.1"/>
    </source>
</evidence>
<reference evidence="1 2" key="1">
    <citation type="submission" date="2020-09" db="EMBL/GenBank/DDBJ databases">
        <title>Novel species of Mucilaginibacter isolated from a glacier on the Tibetan Plateau.</title>
        <authorList>
            <person name="Liu Q."/>
            <person name="Xin Y.-H."/>
        </authorList>
    </citation>
    <scope>NUCLEOTIDE SEQUENCE [LARGE SCALE GENOMIC DNA]</scope>
    <source>
        <strain evidence="1 2">CGMCC 1.13878</strain>
    </source>
</reference>
<accession>A0ABR7X3R9</accession>
<protein>
    <submittedName>
        <fullName evidence="1">Uncharacterized protein</fullName>
    </submittedName>
</protein>
<gene>
    <name evidence="1" type="ORF">IDJ75_03040</name>
</gene>
<comment type="caution">
    <text evidence="1">The sequence shown here is derived from an EMBL/GenBank/DDBJ whole genome shotgun (WGS) entry which is preliminary data.</text>
</comment>
<dbReference type="RefSeq" id="WP_191174129.1">
    <property type="nucleotide sequence ID" value="NZ_JACWMW010000001.1"/>
</dbReference>
<keyword evidence="2" id="KW-1185">Reference proteome</keyword>